<dbReference type="AlphaFoldDB" id="A0A2P7PZU3"/>
<dbReference type="InterPro" id="IPR014722">
    <property type="entry name" value="Rib_uL2_dom2"/>
</dbReference>
<reference evidence="3" key="1">
    <citation type="thesis" date="2015" institute="Rutgers" country="The State University of New Jersey, 14 College Farm Rd., New Brunswick, NJ, USA">
        <title>Ammonia toxicity in bacteria and its implications for treatment of and resource recovery from highly nitrogenous organic wastes.</title>
        <authorList>
            <person name="Luther A.K."/>
        </authorList>
    </citation>
    <scope>NUCLEOTIDE SEQUENCE</scope>
    <source>
        <strain evidence="3">RT-10B</strain>
    </source>
</reference>
<comment type="caution">
    <text evidence="3">The sequence shown here is derived from an EMBL/GenBank/DDBJ whole genome shotgun (WGS) entry which is preliminary data.</text>
</comment>
<name>A0A2P7PZU3_9FIRM</name>
<keyword evidence="2" id="KW-0687">Ribonucleoprotein</keyword>
<proteinExistence type="predicted"/>
<evidence type="ECO:0000313" key="3">
    <source>
        <dbReference type="EMBL" id="PSJ31249.1"/>
    </source>
</evidence>
<organism evidence="3 4">
    <name type="scientific">Peptostreptococcus russellii</name>
    <dbReference type="NCBI Taxonomy" id="215200"/>
    <lineage>
        <taxon>Bacteria</taxon>
        <taxon>Bacillati</taxon>
        <taxon>Bacillota</taxon>
        <taxon>Clostridia</taxon>
        <taxon>Peptostreptococcales</taxon>
        <taxon>Peptostreptococcaceae</taxon>
        <taxon>Peptostreptococcus</taxon>
    </lineage>
</organism>
<evidence type="ECO:0000313" key="4">
    <source>
        <dbReference type="Proteomes" id="UP000241434"/>
    </source>
</evidence>
<dbReference type="GO" id="GO:0005840">
    <property type="term" value="C:ribosome"/>
    <property type="evidence" value="ECO:0007669"/>
    <property type="project" value="UniProtKB-KW"/>
</dbReference>
<dbReference type="SUPFAM" id="SSF50104">
    <property type="entry name" value="Translation proteins SH3-like domain"/>
    <property type="match status" value="1"/>
</dbReference>
<dbReference type="RefSeq" id="WP_106776987.1">
    <property type="nucleotide sequence ID" value="NZ_JBGGGQ010000005.1"/>
</dbReference>
<evidence type="ECO:0000256" key="2">
    <source>
        <dbReference type="ARBA" id="ARBA00023274"/>
    </source>
</evidence>
<evidence type="ECO:0000256" key="1">
    <source>
        <dbReference type="ARBA" id="ARBA00022980"/>
    </source>
</evidence>
<keyword evidence="1 3" id="KW-0689">Ribosomal protein</keyword>
<protein>
    <submittedName>
        <fullName evidence="3">50S ribosomal protein L14</fullName>
    </submittedName>
</protein>
<dbReference type="Proteomes" id="UP000241434">
    <property type="component" value="Unassembled WGS sequence"/>
</dbReference>
<dbReference type="GO" id="GO:1990904">
    <property type="term" value="C:ribonucleoprotein complex"/>
    <property type="evidence" value="ECO:0007669"/>
    <property type="project" value="UniProtKB-KW"/>
</dbReference>
<dbReference type="CDD" id="cd06088">
    <property type="entry name" value="KOW_RPL14"/>
    <property type="match status" value="1"/>
</dbReference>
<keyword evidence="4" id="KW-1185">Reference proteome</keyword>
<dbReference type="InterPro" id="IPR041985">
    <property type="entry name" value="Ribosomal_eL14_KOW"/>
</dbReference>
<dbReference type="OrthoDB" id="1683515at2"/>
<dbReference type="EMBL" id="JYGE01000005">
    <property type="protein sequence ID" value="PSJ31249.1"/>
    <property type="molecule type" value="Genomic_DNA"/>
</dbReference>
<dbReference type="Gene3D" id="2.30.30.30">
    <property type="match status" value="1"/>
</dbReference>
<sequence>MLSENLSVGQLVKASCGRDQGKLFIIVSIVDKDYVMIADGKSRKLDKPKLKKIKHLNIYNFVNEEVKELLLNGENITDSFIRAEIDKLK</sequence>
<dbReference type="InterPro" id="IPR008991">
    <property type="entry name" value="Translation_prot_SH3-like_sf"/>
</dbReference>
<gene>
    <name evidence="3" type="ORF">UF10_06325</name>
</gene>
<accession>A0A2P7PZU3</accession>